<feature type="compositionally biased region" description="Pro residues" evidence="1">
    <location>
        <begin position="97"/>
        <end position="107"/>
    </location>
</feature>
<keyword evidence="2" id="KW-0732">Signal</keyword>
<feature type="signal peptide" evidence="2">
    <location>
        <begin position="1"/>
        <end position="22"/>
    </location>
</feature>
<feature type="chain" id="PRO_5017954205" evidence="2">
    <location>
        <begin position="23"/>
        <end position="317"/>
    </location>
</feature>
<dbReference type="Gene3D" id="3.30.70.1070">
    <property type="entry name" value="Sporulation related repeat"/>
    <property type="match status" value="1"/>
</dbReference>
<dbReference type="GO" id="GO:0042834">
    <property type="term" value="F:peptidoglycan binding"/>
    <property type="evidence" value="ECO:0007669"/>
    <property type="project" value="InterPro"/>
</dbReference>
<feature type="compositionally biased region" description="Low complexity" evidence="1">
    <location>
        <begin position="84"/>
        <end position="96"/>
    </location>
</feature>
<dbReference type="RefSeq" id="WP_124087270.1">
    <property type="nucleotide sequence ID" value="NZ_UXAW01000076.1"/>
</dbReference>
<sequence>MSGKVVSAALLLAAVVGSPALGDLRGPAELPPPGYNGQQYVDSRGCVFLRAGHGGREAWVPRVTRDRKQLCGYPPSGRAVETSETPAPKPVAKAEPVPAPKPAPKSTPKPVAAAPKPAPAAAKAAPAVSPSKPASAPASGGVSAKKIVVVPADAIPAPPPGYKLAWEDDRLNPNRGKQTVQGVSDQDQIWTRTVPAELRAGSDVEERPLKVVVRLSEGSLTGRSEIVVSTKSEPKMVAEKPAPAKAARIFVQVGAFGVPANAEGTIGRLGALGLPMARGKAGALQVVYAGPFASAAEAKAALAAVRGAGFPDAVILR</sequence>
<proteinExistence type="predicted"/>
<dbReference type="Proteomes" id="UP000277498">
    <property type="component" value="Unassembled WGS sequence"/>
</dbReference>
<reference evidence="4 5" key="1">
    <citation type="submission" date="2018-11" db="EMBL/GenBank/DDBJ databases">
        <authorList>
            <person name="Criscuolo A."/>
        </authorList>
    </citation>
    <scope>NUCLEOTIDE SEQUENCE [LARGE SCALE GENOMIC DNA]</scope>
    <source>
        <strain evidence="4">ACIP111625</strain>
    </source>
</reference>
<dbReference type="Pfam" id="PF05036">
    <property type="entry name" value="SPOR"/>
    <property type="match status" value="1"/>
</dbReference>
<gene>
    <name evidence="4" type="ORF">XINFAN_02527</name>
</gene>
<dbReference type="AlphaFoldDB" id="A0A3P5X7F8"/>
<evidence type="ECO:0000256" key="2">
    <source>
        <dbReference type="SAM" id="SignalP"/>
    </source>
</evidence>
<feature type="region of interest" description="Disordered" evidence="1">
    <location>
        <begin position="71"/>
        <end position="141"/>
    </location>
</feature>
<dbReference type="SUPFAM" id="SSF110997">
    <property type="entry name" value="Sporulation related repeat"/>
    <property type="match status" value="1"/>
</dbReference>
<dbReference type="InterPro" id="IPR007730">
    <property type="entry name" value="SPOR-like_dom"/>
</dbReference>
<feature type="domain" description="SPOR" evidence="3">
    <location>
        <begin position="243"/>
        <end position="317"/>
    </location>
</feature>
<dbReference type="OrthoDB" id="7843142at2"/>
<keyword evidence="5" id="KW-1185">Reference proteome</keyword>
<accession>A0A3P5X7F8</accession>
<dbReference type="PROSITE" id="PS51724">
    <property type="entry name" value="SPOR"/>
    <property type="match status" value="1"/>
</dbReference>
<evidence type="ECO:0000256" key="1">
    <source>
        <dbReference type="SAM" id="MobiDB-lite"/>
    </source>
</evidence>
<name>A0A3P5X7F8_9RHOB</name>
<dbReference type="InterPro" id="IPR036680">
    <property type="entry name" value="SPOR-like_sf"/>
</dbReference>
<organism evidence="4 5">
    <name type="scientific">Pseudogemmobacter humi</name>
    <dbReference type="NCBI Taxonomy" id="2483812"/>
    <lineage>
        <taxon>Bacteria</taxon>
        <taxon>Pseudomonadati</taxon>
        <taxon>Pseudomonadota</taxon>
        <taxon>Alphaproteobacteria</taxon>
        <taxon>Rhodobacterales</taxon>
        <taxon>Paracoccaceae</taxon>
        <taxon>Pseudogemmobacter</taxon>
    </lineage>
</organism>
<evidence type="ECO:0000313" key="4">
    <source>
        <dbReference type="EMBL" id="VDC30345.1"/>
    </source>
</evidence>
<protein>
    <submittedName>
        <fullName evidence="4">Sporulation related domain protein</fullName>
    </submittedName>
</protein>
<dbReference type="EMBL" id="UXAW01000076">
    <property type="protein sequence ID" value="VDC30345.1"/>
    <property type="molecule type" value="Genomic_DNA"/>
</dbReference>
<evidence type="ECO:0000259" key="3">
    <source>
        <dbReference type="PROSITE" id="PS51724"/>
    </source>
</evidence>
<feature type="compositionally biased region" description="Low complexity" evidence="1">
    <location>
        <begin position="108"/>
        <end position="141"/>
    </location>
</feature>
<evidence type="ECO:0000313" key="5">
    <source>
        <dbReference type="Proteomes" id="UP000277498"/>
    </source>
</evidence>